<keyword evidence="6" id="KW-0716">Sensory transduction</keyword>
<evidence type="ECO:0000256" key="3">
    <source>
        <dbReference type="ARBA" id="ARBA00021740"/>
    </source>
</evidence>
<name>A0A838BL48_9HYPH</name>
<protein>
    <recommendedName>
        <fullName evidence="3">Blue-light-activated histidine kinase</fullName>
        <ecNumber evidence="2">2.7.13.3</ecNumber>
    </recommendedName>
</protein>
<evidence type="ECO:0000256" key="7">
    <source>
        <dbReference type="ARBA" id="ARBA00022630"/>
    </source>
</evidence>
<dbReference type="Pfam" id="PF13188">
    <property type="entry name" value="PAS_8"/>
    <property type="match status" value="1"/>
</dbReference>
<dbReference type="InterPro" id="IPR013767">
    <property type="entry name" value="PAS_fold"/>
</dbReference>
<dbReference type="EMBL" id="JACDXJ010000001">
    <property type="protein sequence ID" value="MBA1155683.1"/>
    <property type="molecule type" value="Genomic_DNA"/>
</dbReference>
<dbReference type="InterPro" id="IPR000014">
    <property type="entry name" value="PAS"/>
</dbReference>
<dbReference type="RefSeq" id="WP_181051300.1">
    <property type="nucleotide sequence ID" value="NZ_JACDXJ010000001.1"/>
</dbReference>
<evidence type="ECO:0000256" key="8">
    <source>
        <dbReference type="ARBA" id="ARBA00022643"/>
    </source>
</evidence>
<dbReference type="InterPro" id="IPR036890">
    <property type="entry name" value="HATPase_C_sf"/>
</dbReference>
<keyword evidence="7" id="KW-0285">Flavoprotein</keyword>
<dbReference type="InterPro" id="IPR001610">
    <property type="entry name" value="PAC"/>
</dbReference>
<comment type="caution">
    <text evidence="19">The sequence shown here is derived from an EMBL/GenBank/DDBJ whole genome shotgun (WGS) entry which is preliminary data.</text>
</comment>
<gene>
    <name evidence="19" type="ORF">H0S73_05995</name>
</gene>
<keyword evidence="5" id="KW-0597">Phosphoprotein</keyword>
<dbReference type="GO" id="GO:0005524">
    <property type="term" value="F:ATP binding"/>
    <property type="evidence" value="ECO:0007669"/>
    <property type="project" value="UniProtKB-KW"/>
</dbReference>
<evidence type="ECO:0000256" key="15">
    <source>
        <dbReference type="ARBA" id="ARBA00023026"/>
    </source>
</evidence>
<keyword evidence="11" id="KW-0547">Nucleotide-binding</keyword>
<dbReference type="PANTHER" id="PTHR41523:SF8">
    <property type="entry name" value="ETHYLENE RESPONSE SENSOR PROTEIN"/>
    <property type="match status" value="1"/>
</dbReference>
<dbReference type="Proteomes" id="UP000572984">
    <property type="component" value="Unassembled WGS sequence"/>
</dbReference>
<keyword evidence="4" id="KW-0600">Photoreceptor protein</keyword>
<dbReference type="SMART" id="SM00911">
    <property type="entry name" value="HWE_HK"/>
    <property type="match status" value="1"/>
</dbReference>
<evidence type="ECO:0000256" key="9">
    <source>
        <dbReference type="ARBA" id="ARBA00022679"/>
    </source>
</evidence>
<keyword evidence="14" id="KW-0157">Chromophore</keyword>
<dbReference type="GO" id="GO:0009881">
    <property type="term" value="F:photoreceptor activity"/>
    <property type="evidence" value="ECO:0007669"/>
    <property type="project" value="UniProtKB-KW"/>
</dbReference>
<evidence type="ECO:0000256" key="10">
    <source>
        <dbReference type="ARBA" id="ARBA00022737"/>
    </source>
</evidence>
<dbReference type="SMART" id="SM00091">
    <property type="entry name" value="PAS"/>
    <property type="match status" value="3"/>
</dbReference>
<dbReference type="PROSITE" id="PS50113">
    <property type="entry name" value="PAC"/>
    <property type="match status" value="1"/>
</dbReference>
<evidence type="ECO:0000313" key="19">
    <source>
        <dbReference type="EMBL" id="MBA1155683.1"/>
    </source>
</evidence>
<dbReference type="SUPFAM" id="SSF55785">
    <property type="entry name" value="PYP-like sensor domain (PAS domain)"/>
    <property type="match status" value="3"/>
</dbReference>
<keyword evidence="12" id="KW-0418">Kinase</keyword>
<evidence type="ECO:0000256" key="11">
    <source>
        <dbReference type="ARBA" id="ARBA00022741"/>
    </source>
</evidence>
<evidence type="ECO:0000256" key="5">
    <source>
        <dbReference type="ARBA" id="ARBA00022553"/>
    </source>
</evidence>
<dbReference type="InterPro" id="IPR035965">
    <property type="entry name" value="PAS-like_dom_sf"/>
</dbReference>
<keyword evidence="15" id="KW-0843">Virulence</keyword>
<dbReference type="InterPro" id="IPR013656">
    <property type="entry name" value="PAS_4"/>
</dbReference>
<evidence type="ECO:0000259" key="17">
    <source>
        <dbReference type="PROSITE" id="PS50112"/>
    </source>
</evidence>
<keyword evidence="20" id="KW-1185">Reference proteome</keyword>
<evidence type="ECO:0000256" key="14">
    <source>
        <dbReference type="ARBA" id="ARBA00022991"/>
    </source>
</evidence>
<dbReference type="InterPro" id="IPR000700">
    <property type="entry name" value="PAS-assoc_C"/>
</dbReference>
<evidence type="ECO:0000256" key="16">
    <source>
        <dbReference type="ARBA" id="ARBA00023170"/>
    </source>
</evidence>
<feature type="domain" description="PAC" evidence="18">
    <location>
        <begin position="376"/>
        <end position="428"/>
    </location>
</feature>
<accession>A0A838BL48</accession>
<keyword evidence="10" id="KW-0677">Repeat</keyword>
<dbReference type="SMART" id="SM00086">
    <property type="entry name" value="PAC"/>
    <property type="match status" value="1"/>
</dbReference>
<dbReference type="Gene3D" id="3.30.565.10">
    <property type="entry name" value="Histidine kinase-like ATPase, C-terminal domain"/>
    <property type="match status" value="1"/>
</dbReference>
<dbReference type="InterPro" id="IPR011102">
    <property type="entry name" value="Sig_transdc_His_kinase_HWE"/>
</dbReference>
<sequence>MNETPTKTLAAMDARAREWPSGNDEMAGRIRTHDWEATPLGALETWPQSLRSAVDLILPNGFPMIILWGPQLIQVYNEGYARIMGLKHPAGLGQPTRECWPEVWHINEPIYERVRAGETVTFDDALYPLARNGVLEDVWLTLSYSPLRDEDGVIAGVLVTLFETTARHVAQRQRDEAAGALQASEERLRRVLETDAVGILLFNHEGTLIDANEVFLRKTGWSREDIGSGTLDWRRMTPPEWVAASEAQMAALRRTGHLGPYEKEDLRKDGTRSWMLFAGRDLGDGTIVEFAIDTSARKNAEEAEQRLAAIIESSDDAIISKNLDGIITSWNGGAERLFGYRADEVIGKPILILIPEDRQNEEPKILERIRRGERVNHYETVRRRKDGTPVEISLTVSPVKDSHGRIIGASKIARDITERKRLEEQLLLVNRELHHRVKNTLATVQAVVASTGRRAHTTAEFQQAVTERITSLAKTHTLLIEKEQDGASIQDILASELAPYDDGTGRRVRLAGPDVPLPSEIAVAFGMAVHELTTNAAKYGAFSLPSGRIEVAWNLEARADGRKLTLNWQEQGGPAVEVPTRQGFGSVLLQRALGWQLGGEVETTFAPDGLRVRISAALPPR</sequence>
<reference evidence="19 20" key="1">
    <citation type="submission" date="2020-07" db="EMBL/GenBank/DDBJ databases">
        <title>Draft genome and description of Microvirga mediterraneensis Marseille-Q2068 sp. nov.</title>
        <authorList>
            <person name="Boxberger M."/>
        </authorList>
    </citation>
    <scope>NUCLEOTIDE SEQUENCE [LARGE SCALE GENOMIC DNA]</scope>
    <source>
        <strain evidence="19 20">Marseille-Q2068</strain>
    </source>
</reference>
<evidence type="ECO:0000256" key="12">
    <source>
        <dbReference type="ARBA" id="ARBA00022777"/>
    </source>
</evidence>
<feature type="domain" description="PAS" evidence="17">
    <location>
        <begin position="184"/>
        <end position="226"/>
    </location>
</feature>
<keyword evidence="9" id="KW-0808">Transferase</keyword>
<proteinExistence type="predicted"/>
<dbReference type="GO" id="GO:0004673">
    <property type="term" value="F:protein histidine kinase activity"/>
    <property type="evidence" value="ECO:0007669"/>
    <property type="project" value="UniProtKB-EC"/>
</dbReference>
<keyword evidence="13" id="KW-0067">ATP-binding</keyword>
<dbReference type="PANTHER" id="PTHR41523">
    <property type="entry name" value="TWO-COMPONENT SYSTEM SENSOR PROTEIN"/>
    <property type="match status" value="1"/>
</dbReference>
<dbReference type="Gene3D" id="3.30.450.20">
    <property type="entry name" value="PAS domain"/>
    <property type="match status" value="3"/>
</dbReference>
<dbReference type="CDD" id="cd00130">
    <property type="entry name" value="PAS"/>
    <property type="match status" value="2"/>
</dbReference>
<dbReference type="Pfam" id="PF07536">
    <property type="entry name" value="HWE_HK"/>
    <property type="match status" value="1"/>
</dbReference>
<dbReference type="EC" id="2.7.13.3" evidence="2"/>
<organism evidence="19 20">
    <name type="scientific">Microvirga mediterraneensis</name>
    <dbReference type="NCBI Taxonomy" id="2754695"/>
    <lineage>
        <taxon>Bacteria</taxon>
        <taxon>Pseudomonadati</taxon>
        <taxon>Pseudomonadota</taxon>
        <taxon>Alphaproteobacteria</taxon>
        <taxon>Hyphomicrobiales</taxon>
        <taxon>Methylobacteriaceae</taxon>
        <taxon>Microvirga</taxon>
    </lineage>
</organism>
<dbReference type="Pfam" id="PF00989">
    <property type="entry name" value="PAS"/>
    <property type="match status" value="1"/>
</dbReference>
<evidence type="ECO:0000256" key="13">
    <source>
        <dbReference type="ARBA" id="ARBA00022840"/>
    </source>
</evidence>
<keyword evidence="8" id="KW-0288">FMN</keyword>
<dbReference type="NCBIfam" id="TIGR00229">
    <property type="entry name" value="sensory_box"/>
    <property type="match status" value="2"/>
</dbReference>
<evidence type="ECO:0000313" key="20">
    <source>
        <dbReference type="Proteomes" id="UP000572984"/>
    </source>
</evidence>
<evidence type="ECO:0000256" key="1">
    <source>
        <dbReference type="ARBA" id="ARBA00000085"/>
    </source>
</evidence>
<dbReference type="PROSITE" id="PS50112">
    <property type="entry name" value="PAS"/>
    <property type="match status" value="2"/>
</dbReference>
<evidence type="ECO:0000256" key="6">
    <source>
        <dbReference type="ARBA" id="ARBA00022606"/>
    </source>
</evidence>
<evidence type="ECO:0000256" key="2">
    <source>
        <dbReference type="ARBA" id="ARBA00012438"/>
    </source>
</evidence>
<evidence type="ECO:0000259" key="18">
    <source>
        <dbReference type="PROSITE" id="PS50113"/>
    </source>
</evidence>
<keyword evidence="16" id="KW-0675">Receptor</keyword>
<dbReference type="GO" id="GO:0006355">
    <property type="term" value="P:regulation of DNA-templated transcription"/>
    <property type="evidence" value="ECO:0007669"/>
    <property type="project" value="InterPro"/>
</dbReference>
<dbReference type="AlphaFoldDB" id="A0A838BL48"/>
<feature type="domain" description="PAS" evidence="17">
    <location>
        <begin position="303"/>
        <end position="373"/>
    </location>
</feature>
<comment type="catalytic activity">
    <reaction evidence="1">
        <text>ATP + protein L-histidine = ADP + protein N-phospho-L-histidine.</text>
        <dbReference type="EC" id="2.7.13.3"/>
    </reaction>
</comment>
<evidence type="ECO:0000256" key="4">
    <source>
        <dbReference type="ARBA" id="ARBA00022543"/>
    </source>
</evidence>
<dbReference type="Pfam" id="PF08448">
    <property type="entry name" value="PAS_4"/>
    <property type="match status" value="1"/>
</dbReference>